<gene>
    <name evidence="1" type="ORF">NIES30_05280</name>
</gene>
<dbReference type="RefSeq" id="WP_073607355.1">
    <property type="nucleotide sequence ID" value="NZ_MRCG01000002.1"/>
</dbReference>
<dbReference type="Proteomes" id="UP000185557">
    <property type="component" value="Unassembled WGS sequence"/>
</dbReference>
<evidence type="ECO:0000313" key="2">
    <source>
        <dbReference type="Proteomes" id="UP000185557"/>
    </source>
</evidence>
<dbReference type="AlphaFoldDB" id="A0A1U7J9G8"/>
<organism evidence="1 2">
    <name type="scientific">Phormidium tenue NIES-30</name>
    <dbReference type="NCBI Taxonomy" id="549789"/>
    <lineage>
        <taxon>Bacteria</taxon>
        <taxon>Bacillati</taxon>
        <taxon>Cyanobacteriota</taxon>
        <taxon>Cyanophyceae</taxon>
        <taxon>Oscillatoriophycideae</taxon>
        <taxon>Oscillatoriales</taxon>
        <taxon>Oscillatoriaceae</taxon>
        <taxon>Phormidium</taxon>
    </lineage>
</organism>
<dbReference type="OrthoDB" id="490503at2"/>
<protein>
    <submittedName>
        <fullName evidence="1">Fis family transcriptional regulator</fullName>
    </submittedName>
</protein>
<keyword evidence="2" id="KW-1185">Reference proteome</keyword>
<sequence length="160" mass="17248">MEPFSVLAGVVTTIVLPKVLEKASEKIGEKIGEAAIEKSGETVQLVRKTVQNKLQSAGTSGLLKRAEEKPTEQNIQVLEGELVSQMEEDQRFAAQLQELIQQIQAQSPSIQVVLDTVRIKGSAEIGNIEQVSSHGSAEQVVGRNLGVEGDLKMGDITQKS</sequence>
<evidence type="ECO:0000313" key="1">
    <source>
        <dbReference type="EMBL" id="OKH50114.1"/>
    </source>
</evidence>
<proteinExistence type="predicted"/>
<dbReference type="STRING" id="549789.NIES30_05280"/>
<dbReference type="EMBL" id="MRCG01000002">
    <property type="protein sequence ID" value="OKH50114.1"/>
    <property type="molecule type" value="Genomic_DNA"/>
</dbReference>
<accession>A0A1U7J9G8</accession>
<name>A0A1U7J9G8_9CYAN</name>
<reference evidence="1 2" key="1">
    <citation type="submission" date="2016-11" db="EMBL/GenBank/DDBJ databases">
        <title>Draft Genome Sequences of Nine Cyanobacterial Strains from Diverse Habitats.</title>
        <authorList>
            <person name="Zhu T."/>
            <person name="Hou S."/>
            <person name="Lu X."/>
            <person name="Hess W.R."/>
        </authorList>
    </citation>
    <scope>NUCLEOTIDE SEQUENCE [LARGE SCALE GENOMIC DNA]</scope>
    <source>
        <strain evidence="1 2">NIES-30</strain>
    </source>
</reference>
<comment type="caution">
    <text evidence="1">The sequence shown here is derived from an EMBL/GenBank/DDBJ whole genome shotgun (WGS) entry which is preliminary data.</text>
</comment>